<name>D6AAT5_STRV1</name>
<reference evidence="3" key="1">
    <citation type="submission" date="2008-12" db="EMBL/GenBank/DDBJ databases">
        <title>Annotation of Streptomyces ghanaensis ATCC 14672.</title>
        <authorList>
            <consortium name="The Broad Institute Genome Sequencing Platform"/>
            <consortium name="Broad Institute Microbial Sequencing Center"/>
            <person name="Fischbach M."/>
            <person name="Ward D."/>
            <person name="Young S."/>
            <person name="Kodira C.D."/>
            <person name="Zeng Q."/>
            <person name="Koehrsen M."/>
            <person name="Godfrey P."/>
            <person name="Alvarado L."/>
            <person name="Berlin A.M."/>
            <person name="Borenstein D."/>
            <person name="Chen Z."/>
            <person name="Engels R."/>
            <person name="Freedman E."/>
            <person name="Gellesch M."/>
            <person name="Goldberg J."/>
            <person name="Griggs A."/>
            <person name="Gujja S."/>
            <person name="Heiman D.I."/>
            <person name="Hepburn T.A."/>
            <person name="Howarth C."/>
            <person name="Jen D."/>
            <person name="Larson L."/>
            <person name="Lewis B."/>
            <person name="Mehta T."/>
            <person name="Park D."/>
            <person name="Pearson M."/>
            <person name="Roberts A."/>
            <person name="Saif S."/>
            <person name="Shea T.D."/>
            <person name="Shenoy N."/>
            <person name="Sisk P."/>
            <person name="Stolte C."/>
            <person name="Sykes S.N."/>
            <person name="Walk T."/>
            <person name="White J."/>
            <person name="Yandava C."/>
            <person name="Straight P."/>
            <person name="Clardy J."/>
            <person name="Hung D."/>
            <person name="Kolter R."/>
            <person name="Mekalanos J."/>
            <person name="Walker S."/>
            <person name="Walsh C.T."/>
            <person name="Wieland B.L.C."/>
            <person name="Ilzarbe M."/>
            <person name="Galagan J."/>
            <person name="Nusbaum C."/>
            <person name="Birren B."/>
        </authorList>
    </citation>
    <scope>NUCLEOTIDE SEQUENCE [LARGE SCALE GENOMIC DNA]</scope>
    <source>
        <strain evidence="3">ATCC 14672 / DSM 40746 / JCM 4963 / KCTC 9882 / NRRL B-12104 / FH 1290</strain>
    </source>
</reference>
<dbReference type="EMBL" id="DS999643">
    <property type="protein sequence ID" value="EFE72620.2"/>
    <property type="molecule type" value="Genomic_DNA"/>
</dbReference>
<accession>D6AAT5</accession>
<protein>
    <submittedName>
        <fullName evidence="2">Predicted protein</fullName>
    </submittedName>
</protein>
<proteinExistence type="predicted"/>
<evidence type="ECO:0000313" key="3">
    <source>
        <dbReference type="Proteomes" id="UP000003824"/>
    </source>
</evidence>
<dbReference type="RefSeq" id="WP_004994496.1">
    <property type="nucleotide sequence ID" value="NZ_DS999643.1"/>
</dbReference>
<dbReference type="AlphaFoldDB" id="D6AAT5"/>
<evidence type="ECO:0000256" key="1">
    <source>
        <dbReference type="SAM" id="MobiDB-lite"/>
    </source>
</evidence>
<dbReference type="Proteomes" id="UP000003824">
    <property type="component" value="Unassembled WGS sequence"/>
</dbReference>
<organism evidence="2 3">
    <name type="scientific">Streptomyces viridosporus (strain ATCC 14672 / DSM 40746 / JCM 4963 / KCTC 9882 / NRRL B-12104 / FH 1290)</name>
    <name type="common">Streptomyces ghanaensis</name>
    <dbReference type="NCBI Taxonomy" id="566461"/>
    <lineage>
        <taxon>Bacteria</taxon>
        <taxon>Bacillati</taxon>
        <taxon>Actinomycetota</taxon>
        <taxon>Actinomycetes</taxon>
        <taxon>Kitasatosporales</taxon>
        <taxon>Streptomycetaceae</taxon>
        <taxon>Streptomyces</taxon>
    </lineage>
</organism>
<gene>
    <name evidence="2" type="ORF">SSFG_07855</name>
</gene>
<feature type="region of interest" description="Disordered" evidence="1">
    <location>
        <begin position="1"/>
        <end position="27"/>
    </location>
</feature>
<sequence>MTAAVPTGPIDREPLPTRGEPLPSAAEQEATLREVLAAAGVEPGAYDDRIIEWLARWEWSTVATIASWVQRAAEQPTD</sequence>
<evidence type="ECO:0000313" key="2">
    <source>
        <dbReference type="EMBL" id="EFE72620.2"/>
    </source>
</evidence>